<organism evidence="5 6">
    <name type="scientific">Xenorhabdus taiwanensis</name>
    <dbReference type="NCBI Taxonomy" id="3085177"/>
    <lineage>
        <taxon>Bacteria</taxon>
        <taxon>Pseudomonadati</taxon>
        <taxon>Pseudomonadota</taxon>
        <taxon>Gammaproteobacteria</taxon>
        <taxon>Enterobacterales</taxon>
        <taxon>Morganellaceae</taxon>
        <taxon>Xenorhabdus</taxon>
    </lineage>
</organism>
<reference evidence="5 6" key="1">
    <citation type="submission" date="2023-10" db="EMBL/GenBank/DDBJ databases">
        <title>Xenorhabdus taiwanensis sp. nov., a symbiotic bacterium associated with the entomopathogenic nematode Steinernema taiwanensis.</title>
        <authorList>
            <person name="Tseng C.T."/>
            <person name="Shu H.Y."/>
            <person name="Chen M.H."/>
            <person name="Fang Y.J."/>
            <person name="Wu T.L."/>
            <person name="Lin Y.C."/>
            <person name="Huang C.J."/>
        </authorList>
    </citation>
    <scope>NUCLEOTIDE SEQUENCE [LARGE SCALE GENOMIC DNA]</scope>
    <source>
        <strain evidence="5 6">TCT-1</strain>
    </source>
</reference>
<evidence type="ECO:0000313" key="5">
    <source>
        <dbReference type="EMBL" id="BET96606.1"/>
    </source>
</evidence>
<accession>A0ABM8JXA2</accession>
<dbReference type="InterPro" id="IPR053876">
    <property type="entry name" value="Phage_int_M"/>
</dbReference>
<gene>
    <name evidence="5" type="ORF">TCT1_15270</name>
</gene>
<evidence type="ECO:0000256" key="3">
    <source>
        <dbReference type="ARBA" id="ARBA00023125"/>
    </source>
</evidence>
<dbReference type="EMBL" id="AP028978">
    <property type="protein sequence ID" value="BET96606.1"/>
    <property type="molecule type" value="Genomic_DNA"/>
</dbReference>
<dbReference type="InterPro" id="IPR010998">
    <property type="entry name" value="Integrase_recombinase_N"/>
</dbReference>
<protein>
    <recommendedName>
        <fullName evidence="4">Phage integrase central domain-containing protein</fullName>
    </recommendedName>
</protein>
<sequence length="126" mass="14430">MPVLRSPLGNRPIADIKPLELLDVLTRMEKRGATEKLKKVRQRCGEVWKYAIITGRAEYNPAPDLASAFIPHKREHYTHSLLISDLAFCGVLCFLGDGSLHQSQNLWRSKNNYFISVIIMFKNITF</sequence>
<evidence type="ECO:0000256" key="2">
    <source>
        <dbReference type="ARBA" id="ARBA00022908"/>
    </source>
</evidence>
<dbReference type="Pfam" id="PF22022">
    <property type="entry name" value="Phage_int_M"/>
    <property type="match status" value="1"/>
</dbReference>
<dbReference type="PANTHER" id="PTHR30629:SF2">
    <property type="entry name" value="PROPHAGE INTEGRASE INTS-RELATED"/>
    <property type="match status" value="1"/>
</dbReference>
<proteinExistence type="inferred from homology"/>
<dbReference type="Proteomes" id="UP001529514">
    <property type="component" value="Chromosome"/>
</dbReference>
<keyword evidence="2" id="KW-0229">DNA integration</keyword>
<comment type="similarity">
    <text evidence="1">Belongs to the 'phage' integrase family.</text>
</comment>
<dbReference type="InterPro" id="IPR050808">
    <property type="entry name" value="Phage_Integrase"/>
</dbReference>
<evidence type="ECO:0000313" key="6">
    <source>
        <dbReference type="Proteomes" id="UP001529514"/>
    </source>
</evidence>
<dbReference type="PANTHER" id="PTHR30629">
    <property type="entry name" value="PROPHAGE INTEGRASE"/>
    <property type="match status" value="1"/>
</dbReference>
<evidence type="ECO:0000256" key="1">
    <source>
        <dbReference type="ARBA" id="ARBA00008857"/>
    </source>
</evidence>
<dbReference type="InterPro" id="IPR011010">
    <property type="entry name" value="DNA_brk_join_enz"/>
</dbReference>
<name>A0ABM8JXA2_9GAMM</name>
<keyword evidence="6" id="KW-1185">Reference proteome</keyword>
<feature type="domain" description="Phage integrase central" evidence="4">
    <location>
        <begin position="7"/>
        <end position="68"/>
    </location>
</feature>
<dbReference type="SUPFAM" id="SSF56349">
    <property type="entry name" value="DNA breaking-rejoining enzymes"/>
    <property type="match status" value="1"/>
</dbReference>
<evidence type="ECO:0000259" key="4">
    <source>
        <dbReference type="Pfam" id="PF22022"/>
    </source>
</evidence>
<dbReference type="Gene3D" id="1.10.150.130">
    <property type="match status" value="1"/>
</dbReference>
<keyword evidence="3" id="KW-0238">DNA-binding</keyword>